<dbReference type="PANTHER" id="PTHR14110:SF5">
    <property type="entry name" value="OUTER ENVELOPE PORE PROTEIN 16-4, CHLOROPLASTIC"/>
    <property type="match status" value="1"/>
</dbReference>
<evidence type="ECO:0000256" key="5">
    <source>
        <dbReference type="SAM" id="Phobius"/>
    </source>
</evidence>
<evidence type="ECO:0000256" key="2">
    <source>
        <dbReference type="ARBA" id="ARBA00022692"/>
    </source>
</evidence>
<dbReference type="GO" id="GO:0030943">
    <property type="term" value="F:mitochondrion targeting sequence binding"/>
    <property type="evidence" value="ECO:0007669"/>
    <property type="project" value="TreeGrafter"/>
</dbReference>
<dbReference type="EMBL" id="GDJX01025747">
    <property type="protein sequence ID" value="JAT42189.1"/>
    <property type="molecule type" value="Transcribed_RNA"/>
</dbReference>
<evidence type="ECO:0000313" key="6">
    <source>
        <dbReference type="EMBL" id="JAT42189.1"/>
    </source>
</evidence>
<comment type="subcellular location">
    <subcellularLocation>
        <location evidence="1">Membrane</location>
        <topology evidence="1">Multi-pass membrane protein</topology>
    </subcellularLocation>
</comment>
<gene>
    <name evidence="6" type="primary">OEP164</name>
    <name evidence="6" type="ORF">g.86878</name>
</gene>
<dbReference type="InterPro" id="IPR039175">
    <property type="entry name" value="TIM22"/>
</dbReference>
<name>A0A1D1XIH5_9ARAE</name>
<dbReference type="AlphaFoldDB" id="A0A1D1XIH5"/>
<accession>A0A1D1XIH5</accession>
<dbReference type="PANTHER" id="PTHR14110">
    <property type="entry name" value="MITOCHONDRIAL IMPORT INNER MEMBRANE TRANSLOCASE SUBUNIT TIM22"/>
    <property type="match status" value="1"/>
</dbReference>
<sequence>QTPESPSLEAAVSSVPTGREASLLLLASMYREEEVPCASLAVESVIRLGGAGLAWGFLYGSHEADKKGLMGRSRASFLVGLVGKCGLLCGLAAGTFSATRCKVQQHRMQKDWLNSSVAGAVTGAVLALRTRSLKQIVATAAVVSAAATVVDYSSTI</sequence>
<reference evidence="6" key="1">
    <citation type="submission" date="2015-07" db="EMBL/GenBank/DDBJ databases">
        <title>Transcriptome Assembly of Anthurium amnicola.</title>
        <authorList>
            <person name="Suzuki J."/>
        </authorList>
    </citation>
    <scope>NUCLEOTIDE SEQUENCE</scope>
</reference>
<proteinExistence type="predicted"/>
<dbReference type="GO" id="GO:0042721">
    <property type="term" value="C:TIM22 mitochondrial import inner membrane insertion complex"/>
    <property type="evidence" value="ECO:0007669"/>
    <property type="project" value="InterPro"/>
</dbReference>
<evidence type="ECO:0000256" key="1">
    <source>
        <dbReference type="ARBA" id="ARBA00004141"/>
    </source>
</evidence>
<dbReference type="GO" id="GO:0045039">
    <property type="term" value="P:protein insertion into mitochondrial inner membrane"/>
    <property type="evidence" value="ECO:0007669"/>
    <property type="project" value="InterPro"/>
</dbReference>
<feature type="transmembrane region" description="Helical" evidence="5">
    <location>
        <begin position="75"/>
        <end position="98"/>
    </location>
</feature>
<protein>
    <submittedName>
        <fullName evidence="6">Outer envelope pore protein 16-4, chloroplastic</fullName>
    </submittedName>
</protein>
<keyword evidence="2 5" id="KW-0812">Transmembrane</keyword>
<feature type="non-terminal residue" evidence="6">
    <location>
        <position position="1"/>
    </location>
</feature>
<dbReference type="GO" id="GO:0008320">
    <property type="term" value="F:protein transmembrane transporter activity"/>
    <property type="evidence" value="ECO:0007669"/>
    <property type="project" value="TreeGrafter"/>
</dbReference>
<evidence type="ECO:0000256" key="3">
    <source>
        <dbReference type="ARBA" id="ARBA00022989"/>
    </source>
</evidence>
<keyword evidence="4 5" id="KW-0472">Membrane</keyword>
<keyword evidence="3 5" id="KW-1133">Transmembrane helix</keyword>
<evidence type="ECO:0000256" key="4">
    <source>
        <dbReference type="ARBA" id="ARBA00023136"/>
    </source>
</evidence>
<dbReference type="Pfam" id="PF02466">
    <property type="entry name" value="Tim17"/>
    <property type="match status" value="1"/>
</dbReference>
<organism evidence="6">
    <name type="scientific">Anthurium amnicola</name>
    <dbReference type="NCBI Taxonomy" id="1678845"/>
    <lineage>
        <taxon>Eukaryota</taxon>
        <taxon>Viridiplantae</taxon>
        <taxon>Streptophyta</taxon>
        <taxon>Embryophyta</taxon>
        <taxon>Tracheophyta</taxon>
        <taxon>Spermatophyta</taxon>
        <taxon>Magnoliopsida</taxon>
        <taxon>Liliopsida</taxon>
        <taxon>Araceae</taxon>
        <taxon>Pothoideae</taxon>
        <taxon>Potheae</taxon>
        <taxon>Anthurium</taxon>
    </lineage>
</organism>